<name>A0A1I4XQC8_9GAMM</name>
<sequence length="31" mass="3477">MIQNSECEIWFGGEGRVILVPEADAALPQFR</sequence>
<reference evidence="1 2" key="1">
    <citation type="submission" date="2016-10" db="EMBL/GenBank/DDBJ databases">
        <authorList>
            <person name="de Groot N.N."/>
        </authorList>
    </citation>
    <scope>NUCLEOTIDE SEQUENCE [LARGE SCALE GENOMIC DNA]</scope>
    <source>
        <strain evidence="1 2">CGMCC 1.7659</strain>
    </source>
</reference>
<keyword evidence="2" id="KW-1185">Reference proteome</keyword>
<organism evidence="1 2">
    <name type="scientific">Dokdonella immobilis</name>
    <dbReference type="NCBI Taxonomy" id="578942"/>
    <lineage>
        <taxon>Bacteria</taxon>
        <taxon>Pseudomonadati</taxon>
        <taxon>Pseudomonadota</taxon>
        <taxon>Gammaproteobacteria</taxon>
        <taxon>Lysobacterales</taxon>
        <taxon>Rhodanobacteraceae</taxon>
        <taxon>Dokdonella</taxon>
    </lineage>
</organism>
<accession>A0A1I4XQC8</accession>
<protein>
    <submittedName>
        <fullName evidence="1">Uncharacterized protein</fullName>
    </submittedName>
</protein>
<proteinExistence type="predicted"/>
<dbReference type="AlphaFoldDB" id="A0A1I4XQC8"/>
<evidence type="ECO:0000313" key="1">
    <source>
        <dbReference type="EMBL" id="SFN27866.1"/>
    </source>
</evidence>
<dbReference type="EMBL" id="FOVF01000011">
    <property type="protein sequence ID" value="SFN27866.1"/>
    <property type="molecule type" value="Genomic_DNA"/>
</dbReference>
<dbReference type="Proteomes" id="UP000198575">
    <property type="component" value="Unassembled WGS sequence"/>
</dbReference>
<evidence type="ECO:0000313" key="2">
    <source>
        <dbReference type="Proteomes" id="UP000198575"/>
    </source>
</evidence>
<gene>
    <name evidence="1" type="ORF">SAMN05216289_11140</name>
</gene>